<dbReference type="AlphaFoldDB" id="A0AAV7LJ81"/>
<dbReference type="EMBL" id="JANPWB010000015">
    <property type="protein sequence ID" value="KAJ1091118.1"/>
    <property type="molecule type" value="Genomic_DNA"/>
</dbReference>
<dbReference type="GO" id="GO:0033754">
    <property type="term" value="F:indoleamine 2,3-dioxygenase activity"/>
    <property type="evidence" value="ECO:0007669"/>
    <property type="project" value="TreeGrafter"/>
</dbReference>
<keyword evidence="11" id="KW-1185">Reference proteome</keyword>
<accession>A0AAV7LJ81</accession>
<evidence type="ECO:0000256" key="6">
    <source>
        <dbReference type="ARBA" id="ARBA00023002"/>
    </source>
</evidence>
<keyword evidence="2 9" id="KW-0349">Heme</keyword>
<dbReference type="GO" id="GO:0004833">
    <property type="term" value="F:L-tryptophan 2,3-dioxygenase activity"/>
    <property type="evidence" value="ECO:0007669"/>
    <property type="project" value="TreeGrafter"/>
</dbReference>
<evidence type="ECO:0000256" key="5">
    <source>
        <dbReference type="ARBA" id="ARBA00022964"/>
    </source>
</evidence>
<dbReference type="GO" id="GO:0005737">
    <property type="term" value="C:cytoplasm"/>
    <property type="evidence" value="ECO:0007669"/>
    <property type="project" value="TreeGrafter"/>
</dbReference>
<proteinExistence type="inferred from homology"/>
<dbReference type="InterPro" id="IPR037217">
    <property type="entry name" value="Trp/Indoleamine_2_3_dOase-like"/>
</dbReference>
<dbReference type="GO" id="GO:0019441">
    <property type="term" value="P:L-tryptophan catabolic process to kynurenine"/>
    <property type="evidence" value="ECO:0007669"/>
    <property type="project" value="InterPro"/>
</dbReference>
<evidence type="ECO:0000256" key="3">
    <source>
        <dbReference type="ARBA" id="ARBA00022723"/>
    </source>
</evidence>
<dbReference type="GO" id="GO:0046872">
    <property type="term" value="F:metal ion binding"/>
    <property type="evidence" value="ECO:0007669"/>
    <property type="project" value="UniProtKB-KW"/>
</dbReference>
<keyword evidence="5" id="KW-0223">Dioxygenase</keyword>
<keyword evidence="6" id="KW-0560">Oxidoreductase</keyword>
<reference evidence="10" key="1">
    <citation type="journal article" date="2022" name="bioRxiv">
        <title>Sequencing and chromosome-scale assembly of the giantPleurodeles waltlgenome.</title>
        <authorList>
            <person name="Brown T."/>
            <person name="Elewa A."/>
            <person name="Iarovenko S."/>
            <person name="Subramanian E."/>
            <person name="Araus A.J."/>
            <person name="Petzold A."/>
            <person name="Susuki M."/>
            <person name="Suzuki K.-i.T."/>
            <person name="Hayashi T."/>
            <person name="Toyoda A."/>
            <person name="Oliveira C."/>
            <person name="Osipova E."/>
            <person name="Leigh N.D."/>
            <person name="Simon A."/>
            <person name="Yun M.H."/>
        </authorList>
    </citation>
    <scope>NUCLEOTIDE SEQUENCE</scope>
    <source>
        <strain evidence="10">20211129_DDA</strain>
        <tissue evidence="10">Liver</tissue>
    </source>
</reference>
<keyword evidence="8" id="KW-0823">Tryptophan catabolism</keyword>
<protein>
    <recommendedName>
        <fullName evidence="12">Indoleamine 2,3-dioxygenase 2-like</fullName>
    </recommendedName>
</protein>
<dbReference type="GO" id="GO:0020037">
    <property type="term" value="F:heme binding"/>
    <property type="evidence" value="ECO:0007669"/>
    <property type="project" value="InterPro"/>
</dbReference>
<evidence type="ECO:0008006" key="12">
    <source>
        <dbReference type="Google" id="ProtNLM"/>
    </source>
</evidence>
<dbReference type="Gene3D" id="1.20.58.480">
    <property type="match status" value="1"/>
</dbReference>
<keyword evidence="3 9" id="KW-0479">Metal-binding</keyword>
<dbReference type="Pfam" id="PF01231">
    <property type="entry name" value="IDO"/>
    <property type="match status" value="1"/>
</dbReference>
<feature type="binding site" description="proximal binding residue" evidence="9">
    <location>
        <position position="347"/>
    </location>
    <ligand>
        <name>heme b</name>
        <dbReference type="ChEBI" id="CHEBI:60344"/>
    </ligand>
    <ligandPart>
        <name>Fe</name>
        <dbReference type="ChEBI" id="CHEBI:18248"/>
    </ligandPart>
</feature>
<dbReference type="InterPro" id="IPR000898">
    <property type="entry name" value="Indolamine_dOase"/>
</dbReference>
<evidence type="ECO:0000256" key="7">
    <source>
        <dbReference type="ARBA" id="ARBA00023004"/>
    </source>
</evidence>
<evidence type="ECO:0000313" key="11">
    <source>
        <dbReference type="Proteomes" id="UP001066276"/>
    </source>
</evidence>
<dbReference type="GO" id="GO:0002376">
    <property type="term" value="P:immune system process"/>
    <property type="evidence" value="ECO:0007669"/>
    <property type="project" value="UniProtKB-KW"/>
</dbReference>
<evidence type="ECO:0000256" key="2">
    <source>
        <dbReference type="ARBA" id="ARBA00022617"/>
    </source>
</evidence>
<dbReference type="PANTHER" id="PTHR28657">
    <property type="entry name" value="INDOLEAMINE 2,3-DIOXYGENASE"/>
    <property type="match status" value="1"/>
</dbReference>
<evidence type="ECO:0000256" key="8">
    <source>
        <dbReference type="ARBA" id="ARBA00023079"/>
    </source>
</evidence>
<dbReference type="PANTHER" id="PTHR28657:SF4">
    <property type="entry name" value="INDOLEAMINE 2,3-DIOXYGENASE 2"/>
    <property type="match status" value="1"/>
</dbReference>
<sequence>MEIQTFDSKNLLPFNLSRFHISEDYGFIVENPLTELPSYYAPWMEAATNLTYLIENHQLRSKIDQMPLLNSQNLKGHRQLRLAHLVLSSLTMGYVWQEGEHDTVKVLPGNLAIPYWEVSHILGLPPILVHADFALVNWKKRNPDGTLEIENLDPIISFPGGESLRGFILVTILVEKEATPGIKGIVQAVNAILETNDESLIEALQQITRSLEKMKEVFKKMHDYVDPAIFYTVIRIFLSGWRDNLAMPDGLTYEGVSEEPMAYSGGSAAQSTTLHAFDEFLGVQHSQESAAFLHRMRDYMPPSHKAFLEAIRLAPPLQQHVTSSGNKKLCIAYNSCVEALVELRNYHIAVVSKYVSIAGVNARAKKAKSMNDGKSLPTPPSSLEAKGTGGTGIMCFLKSVRDTTKKVVFNS</sequence>
<keyword evidence="4" id="KW-0391">Immunity</keyword>
<dbReference type="GO" id="GO:0034354">
    <property type="term" value="P:'de novo' NAD+ biosynthetic process from L-tryptophan"/>
    <property type="evidence" value="ECO:0007669"/>
    <property type="project" value="TreeGrafter"/>
</dbReference>
<comment type="similarity">
    <text evidence="1">Belongs to the indoleamine 2,3-dioxygenase family.</text>
</comment>
<evidence type="ECO:0000256" key="1">
    <source>
        <dbReference type="ARBA" id="ARBA00007119"/>
    </source>
</evidence>
<dbReference type="Proteomes" id="UP001066276">
    <property type="component" value="Chromosome 11"/>
</dbReference>
<keyword evidence="7 9" id="KW-0408">Iron</keyword>
<name>A0AAV7LJ81_PLEWA</name>
<evidence type="ECO:0000313" key="10">
    <source>
        <dbReference type="EMBL" id="KAJ1091118.1"/>
    </source>
</evidence>
<dbReference type="SUPFAM" id="SSF140959">
    <property type="entry name" value="Indolic compounds 2,3-dioxygenase-like"/>
    <property type="match status" value="1"/>
</dbReference>
<evidence type="ECO:0000256" key="4">
    <source>
        <dbReference type="ARBA" id="ARBA00022859"/>
    </source>
</evidence>
<organism evidence="10 11">
    <name type="scientific">Pleurodeles waltl</name>
    <name type="common">Iberian ribbed newt</name>
    <dbReference type="NCBI Taxonomy" id="8319"/>
    <lineage>
        <taxon>Eukaryota</taxon>
        <taxon>Metazoa</taxon>
        <taxon>Chordata</taxon>
        <taxon>Craniata</taxon>
        <taxon>Vertebrata</taxon>
        <taxon>Euteleostomi</taxon>
        <taxon>Amphibia</taxon>
        <taxon>Batrachia</taxon>
        <taxon>Caudata</taxon>
        <taxon>Salamandroidea</taxon>
        <taxon>Salamandridae</taxon>
        <taxon>Pleurodelinae</taxon>
        <taxon>Pleurodeles</taxon>
    </lineage>
</organism>
<evidence type="ECO:0000256" key="9">
    <source>
        <dbReference type="PIRSR" id="PIRSR600898-1"/>
    </source>
</evidence>
<comment type="caution">
    <text evidence="10">The sequence shown here is derived from an EMBL/GenBank/DDBJ whole genome shotgun (WGS) entry which is preliminary data.</text>
</comment>
<gene>
    <name evidence="10" type="ORF">NDU88_004245</name>
</gene>
<dbReference type="FunFam" id="1.20.58.480:FF:000003">
    <property type="entry name" value="Indoleamine 2,3-dioxygenase 1"/>
    <property type="match status" value="1"/>
</dbReference>